<dbReference type="PANTHER" id="PTHR42941:SF1">
    <property type="entry name" value="SLL1037 PROTEIN"/>
    <property type="match status" value="1"/>
</dbReference>
<accession>A0A162M6A1</accession>
<dbReference type="SUPFAM" id="SSF53850">
    <property type="entry name" value="Periplasmic binding protein-like II"/>
    <property type="match status" value="1"/>
</dbReference>
<reference evidence="1 2" key="1">
    <citation type="submission" date="2015-12" db="EMBL/GenBank/DDBJ databases">
        <title>Draft genome of Thermovenabulum gondwanense isolated from a red thermophilic microbial mat colonisisng an outflow channel of a bore well.</title>
        <authorList>
            <person name="Patel B.K."/>
        </authorList>
    </citation>
    <scope>NUCLEOTIDE SEQUENCE [LARGE SCALE GENOMIC DNA]</scope>
    <source>
        <strain evidence="1 2">R270</strain>
    </source>
</reference>
<dbReference type="RefSeq" id="WP_068749159.1">
    <property type="nucleotide sequence ID" value="NZ_LOHZ01000043.1"/>
</dbReference>
<evidence type="ECO:0000313" key="2">
    <source>
        <dbReference type="Proteomes" id="UP000075737"/>
    </source>
</evidence>
<evidence type="ECO:0000313" key="1">
    <source>
        <dbReference type="EMBL" id="KYO64299.1"/>
    </source>
</evidence>
<dbReference type="CDD" id="cd13567">
    <property type="entry name" value="PBP2_TtGluBP"/>
    <property type="match status" value="1"/>
</dbReference>
<gene>
    <name evidence="1" type="ORF">ATZ99_20590</name>
</gene>
<comment type="caution">
    <text evidence="1">The sequence shown here is derived from an EMBL/GenBank/DDBJ whole genome shotgun (WGS) entry which is preliminary data.</text>
</comment>
<dbReference type="PROSITE" id="PS51257">
    <property type="entry name" value="PROKAR_LIPOPROTEIN"/>
    <property type="match status" value="1"/>
</dbReference>
<proteinExistence type="predicted"/>
<dbReference type="EMBL" id="LOHZ01000043">
    <property type="protein sequence ID" value="KYO64299.1"/>
    <property type="molecule type" value="Genomic_DNA"/>
</dbReference>
<organism evidence="1 2">
    <name type="scientific">Thermovenabulum gondwanense</name>
    <dbReference type="NCBI Taxonomy" id="520767"/>
    <lineage>
        <taxon>Bacteria</taxon>
        <taxon>Bacillati</taxon>
        <taxon>Bacillota</taxon>
        <taxon>Clostridia</taxon>
        <taxon>Thermosediminibacterales</taxon>
        <taxon>Thermosediminibacteraceae</taxon>
        <taxon>Thermovenabulum</taxon>
    </lineage>
</organism>
<keyword evidence="2" id="KW-1185">Reference proteome</keyword>
<evidence type="ECO:0008006" key="3">
    <source>
        <dbReference type="Google" id="ProtNLM"/>
    </source>
</evidence>
<dbReference type="Pfam" id="PF16868">
    <property type="entry name" value="NMT1_3"/>
    <property type="match status" value="1"/>
</dbReference>
<dbReference type="Gene3D" id="3.40.190.10">
    <property type="entry name" value="Periplasmic binding protein-like II"/>
    <property type="match status" value="2"/>
</dbReference>
<dbReference type="NCBIfam" id="TIGR02122">
    <property type="entry name" value="TRAP_TAXI"/>
    <property type="match status" value="1"/>
</dbReference>
<dbReference type="STRING" id="520767.ATZ99_20590"/>
<dbReference type="PANTHER" id="PTHR42941">
    <property type="entry name" value="SLL1037 PROTEIN"/>
    <property type="match status" value="1"/>
</dbReference>
<dbReference type="Proteomes" id="UP000075737">
    <property type="component" value="Unassembled WGS sequence"/>
</dbReference>
<dbReference type="PATRIC" id="fig|520767.4.peg.2181"/>
<sequence length="335" mass="36084">MNLKKVLPLLLVISLIVFSLGGCGAKQDSGEKSNSTNSNPAQKAEITFASGGAGGPYHVIASALASLWNEKISGINVTNSSTAASVVNLRMINENKAQIAFTMSDVAYLANKGQEMFKEPLANVLGFASLHDNYVQLITKKDSKINSVYDLKGKRVGVGAPGSGTEFNARGILKAAGMTYNDLAKADYLSYAETCEQLANGNIDAGFITGGLPVAAITELATTKDIKIVPIAPEIIEKLKQEYPIYFEAEIPAGTYKGVDAPVKTVALKNYLVVSKDMSEDLAYNLVKTMFDNWETVKQSHSALKDVTLERATEHMVIPLHPGVEKFYKEKGLIK</sequence>
<dbReference type="AlphaFoldDB" id="A0A162M6A1"/>
<dbReference type="InterPro" id="IPR011852">
    <property type="entry name" value="TRAP_TAXI"/>
</dbReference>
<protein>
    <recommendedName>
        <fullName evidence="3">Aliphatic sulfonates-binding protein</fullName>
    </recommendedName>
</protein>
<name>A0A162M6A1_9FIRM</name>